<gene>
    <name evidence="1" type="ORF">P7H70_13595</name>
</gene>
<comment type="caution">
    <text evidence="1">The sequence shown here is derived from an EMBL/GenBank/DDBJ whole genome shotgun (WGS) entry which is preliminary data.</text>
</comment>
<dbReference type="Proteomes" id="UP001268577">
    <property type="component" value="Unassembled WGS sequence"/>
</dbReference>
<name>A0AAW8U9T2_9ENTE</name>
<dbReference type="EMBL" id="JARQBZ010000036">
    <property type="protein sequence ID" value="MDT2835072.1"/>
    <property type="molecule type" value="Genomic_DNA"/>
</dbReference>
<proteinExistence type="predicted"/>
<reference evidence="1" key="1">
    <citation type="submission" date="2023-03" db="EMBL/GenBank/DDBJ databases">
        <authorList>
            <person name="Shen W."/>
            <person name="Cai J."/>
        </authorList>
    </citation>
    <scope>NUCLEOTIDE SEQUENCE</scope>
    <source>
        <strain evidence="1">P96-3</strain>
    </source>
</reference>
<evidence type="ECO:0000313" key="2">
    <source>
        <dbReference type="Proteomes" id="UP001268577"/>
    </source>
</evidence>
<sequence>MEHGKNAFLYYIQQDLKDANTIQYESIFQLISEYNDLEIEIEKNFSNNKEILTNIRKRNIENLIKGIENSIFIKQNVSNKMKNELKDFLKLVKKFEEEYSEQEFLNEIKIYMEIILKNRNTDFIFKTIQDISQNKLSFSDSKQLADCLIRECYHQGLSQDFLTELLEESKKTWGDKFNAHDALNEIFEAISNQINENDQGNIYVYMWSPTKNQGFKLENIDFSKVSIDEQSLKSEQTTLSLEKDKRINANKWKDYLTSNEYKDFSIFSVPFSSLPGKEFYYKVSYLEKIFLIVKLS</sequence>
<evidence type="ECO:0000313" key="1">
    <source>
        <dbReference type="EMBL" id="MDT2835072.1"/>
    </source>
</evidence>
<dbReference type="AlphaFoldDB" id="A0AAW8U9T2"/>
<organism evidence="1 2">
    <name type="scientific">Vagococcus carniphilus</name>
    <dbReference type="NCBI Taxonomy" id="218144"/>
    <lineage>
        <taxon>Bacteria</taxon>
        <taxon>Bacillati</taxon>
        <taxon>Bacillota</taxon>
        <taxon>Bacilli</taxon>
        <taxon>Lactobacillales</taxon>
        <taxon>Enterococcaceae</taxon>
        <taxon>Vagococcus</taxon>
    </lineage>
</organism>
<accession>A0AAW8U9T2</accession>
<dbReference type="RefSeq" id="WP_311985685.1">
    <property type="nucleotide sequence ID" value="NZ_JARQBZ010000036.1"/>
</dbReference>
<protein>
    <submittedName>
        <fullName evidence="1">Uncharacterized protein</fullName>
    </submittedName>
</protein>